<keyword evidence="7" id="KW-1188">Viral release from host cell</keyword>
<dbReference type="FunFam" id="1.10.340.70:FF:000001">
    <property type="entry name" value="Retrovirus-related Pol polyprotein from transposon gypsy-like Protein"/>
    <property type="match status" value="1"/>
</dbReference>
<dbReference type="Gene3D" id="3.10.10.10">
    <property type="entry name" value="HIV Type 1 Reverse Transcriptase, subunit A, domain 1"/>
    <property type="match status" value="1"/>
</dbReference>
<keyword evidence="18" id="KW-0378">Hydrolase</keyword>
<evidence type="ECO:0000256" key="16">
    <source>
        <dbReference type="ARBA" id="ARBA00022759"/>
    </source>
</evidence>
<keyword evidence="26" id="KW-0917">Virion maturation</keyword>
<evidence type="ECO:0000256" key="28">
    <source>
        <dbReference type="ARBA" id="ARBA00023172"/>
    </source>
</evidence>
<dbReference type="PANTHER" id="PTHR37984:SF5">
    <property type="entry name" value="PROTEIN NYNRIN-LIKE"/>
    <property type="match status" value="1"/>
</dbReference>
<evidence type="ECO:0000256" key="11">
    <source>
        <dbReference type="ARBA" id="ARBA00022722"/>
    </source>
</evidence>
<comment type="function">
    <text evidence="32">Integrase (IN) targets the VLP to the nucleus, where a subparticle preintegration complex (PIC) containing at least integrase and the newly synthesized dsDNA copy of the retrotransposon must transit the nuclear membrane. Once in the nucleus, integrase performs the integration of the dsDNA into the host genome.</text>
</comment>
<dbReference type="GO" id="GO:0005634">
    <property type="term" value="C:nucleus"/>
    <property type="evidence" value="ECO:0007669"/>
    <property type="project" value="UniProtKB-SubCell"/>
</dbReference>
<dbReference type="SUPFAM" id="SSF53098">
    <property type="entry name" value="Ribonuclease H-like"/>
    <property type="match status" value="1"/>
</dbReference>
<evidence type="ECO:0000256" key="30">
    <source>
        <dbReference type="ARBA" id="ARBA00023268"/>
    </source>
</evidence>
<gene>
    <name evidence="39" type="ORF">PPYR_15101</name>
</gene>
<dbReference type="GO" id="GO:0006310">
    <property type="term" value="P:DNA recombination"/>
    <property type="evidence" value="ECO:0007669"/>
    <property type="project" value="UniProtKB-KW"/>
</dbReference>
<dbReference type="FunFam" id="3.30.420.10:FF:000032">
    <property type="entry name" value="Retrovirus-related Pol polyprotein from transposon 297-like Protein"/>
    <property type="match status" value="1"/>
</dbReference>
<feature type="domain" description="Integrase catalytic" evidence="38">
    <location>
        <begin position="846"/>
        <end position="1015"/>
    </location>
</feature>
<evidence type="ECO:0000256" key="1">
    <source>
        <dbReference type="ARBA" id="ARBA00000077"/>
    </source>
</evidence>
<keyword evidence="9" id="KW-0808">Transferase</keyword>
<dbReference type="Pfam" id="PF17921">
    <property type="entry name" value="Integrase_H2C2"/>
    <property type="match status" value="1"/>
</dbReference>
<dbReference type="Proteomes" id="UP000327044">
    <property type="component" value="Unassembled WGS sequence"/>
</dbReference>
<dbReference type="Pfam" id="PF00665">
    <property type="entry name" value="rve"/>
    <property type="match status" value="1"/>
</dbReference>
<evidence type="ECO:0000256" key="12">
    <source>
        <dbReference type="ARBA" id="ARBA00022723"/>
    </source>
</evidence>
<keyword evidence="27" id="KW-0238">DNA-binding</keyword>
<keyword evidence="24" id="KW-0695">RNA-directed DNA polymerase</keyword>
<evidence type="ECO:0000256" key="15">
    <source>
        <dbReference type="ARBA" id="ARBA00022758"/>
    </source>
</evidence>
<evidence type="ECO:0000256" key="36">
    <source>
        <dbReference type="ARBA" id="ARBA00082890"/>
    </source>
</evidence>
<keyword evidence="17" id="KW-0863">Zinc-finger</keyword>
<dbReference type="InterPro" id="IPR000477">
    <property type="entry name" value="RT_dom"/>
</dbReference>
<keyword evidence="22" id="KW-0694">RNA-binding</keyword>
<protein>
    <recommendedName>
        <fullName evidence="5">RNA-directed DNA polymerase</fullName>
        <ecNumber evidence="5">2.7.7.49</ecNumber>
    </recommendedName>
    <alternativeName>
        <fullName evidence="36">Gag3-Pol3</fullName>
    </alternativeName>
</protein>
<dbReference type="GO" id="GO:0015074">
    <property type="term" value="P:DNA integration"/>
    <property type="evidence" value="ECO:0007669"/>
    <property type="project" value="UniProtKB-KW"/>
</dbReference>
<evidence type="ECO:0000256" key="33">
    <source>
        <dbReference type="ARBA" id="ARBA00055265"/>
    </source>
</evidence>
<keyword evidence="28" id="KW-0233">DNA recombination</keyword>
<keyword evidence="10" id="KW-0548">Nucleotidyltransferase</keyword>
<name>A0A5N3ZZL0_PHOPY</name>
<keyword evidence="11" id="KW-0540">Nuclease</keyword>
<evidence type="ECO:0000256" key="18">
    <source>
        <dbReference type="ARBA" id="ARBA00022801"/>
    </source>
</evidence>
<dbReference type="GO" id="GO:0006508">
    <property type="term" value="P:proteolysis"/>
    <property type="evidence" value="ECO:0007669"/>
    <property type="project" value="UniProtKB-KW"/>
</dbReference>
<dbReference type="InterPro" id="IPR036397">
    <property type="entry name" value="RNaseH_sf"/>
</dbReference>
<dbReference type="CDD" id="cd01647">
    <property type="entry name" value="RT_LTR"/>
    <property type="match status" value="1"/>
</dbReference>
<dbReference type="PROSITE" id="PS50994">
    <property type="entry name" value="INTEGRASE"/>
    <property type="match status" value="1"/>
</dbReference>
<evidence type="ECO:0000313" key="40">
    <source>
        <dbReference type="Proteomes" id="UP000327044"/>
    </source>
</evidence>
<dbReference type="GO" id="GO:0005737">
    <property type="term" value="C:cytoplasm"/>
    <property type="evidence" value="ECO:0007669"/>
    <property type="project" value="UniProtKB-SubCell"/>
</dbReference>
<dbReference type="Gene3D" id="3.30.420.10">
    <property type="entry name" value="Ribonuclease H-like superfamily/Ribonuclease H"/>
    <property type="match status" value="1"/>
</dbReference>
<dbReference type="GO" id="GO:0005524">
    <property type="term" value="F:ATP binding"/>
    <property type="evidence" value="ECO:0007669"/>
    <property type="project" value="UniProtKB-KW"/>
</dbReference>
<dbReference type="Gene3D" id="3.30.70.270">
    <property type="match status" value="2"/>
</dbReference>
<dbReference type="PANTHER" id="PTHR37984">
    <property type="entry name" value="PROTEIN CBG26694"/>
    <property type="match status" value="1"/>
</dbReference>
<dbReference type="GO" id="GO:0003964">
    <property type="term" value="F:RNA-directed DNA polymerase activity"/>
    <property type="evidence" value="ECO:0007669"/>
    <property type="project" value="UniProtKB-KW"/>
</dbReference>
<dbReference type="Gene3D" id="3.40.220.10">
    <property type="entry name" value="Leucine Aminopeptidase, subunit E, domain 1"/>
    <property type="match status" value="1"/>
</dbReference>
<comment type="function">
    <text evidence="31">Reverse transcriptase/ribonuclease H (RT) is a multifunctional enzyme that catalyzes the conversion of the retro-elements RNA genome into dsDNA within the VLP. The enzyme displays a DNA polymerase activity that can copy either DNA or RNA templates, and a ribonuclease H (RNase H) activity that cleaves the RNA strand of RNA-DNA heteroduplexes during plus-strand synthesis and hydrolyzes RNA primers. The conversion leads to a linear dsDNA copy of the retrotransposon that includes long terminal repeats (LTRs) at both ends.</text>
</comment>
<evidence type="ECO:0000256" key="13">
    <source>
        <dbReference type="ARBA" id="ARBA00022741"/>
    </source>
</evidence>
<keyword evidence="23" id="KW-0229">DNA integration</keyword>
<comment type="function">
    <text evidence="33">Nucleocapsid protein p11 (NC) forms the nucleocore that coats the retro-elements dimeric RNA. Binds these RNAs through its zinc fingers. Promotes primer tRNA(i)-Met annealing to the multipartite primer-binding site (PBS), dimerization of Ty3 RNA and initiation of reverse transcription.</text>
</comment>
<dbReference type="GO" id="GO:0004523">
    <property type="term" value="F:RNA-DNA hybrid ribonuclease activity"/>
    <property type="evidence" value="ECO:0007669"/>
    <property type="project" value="UniProtKB-EC"/>
</dbReference>
<evidence type="ECO:0000256" key="21">
    <source>
        <dbReference type="ARBA" id="ARBA00022842"/>
    </source>
</evidence>
<dbReference type="PROSITE" id="PS50878">
    <property type="entry name" value="RT_POL"/>
    <property type="match status" value="1"/>
</dbReference>
<keyword evidence="29" id="KW-0539">Nucleus</keyword>
<dbReference type="GO" id="GO:0008270">
    <property type="term" value="F:zinc ion binding"/>
    <property type="evidence" value="ECO:0007669"/>
    <property type="project" value="UniProtKB-KW"/>
</dbReference>
<comment type="subcellular location">
    <subcellularLocation>
        <location evidence="4">Cytoplasm</location>
    </subcellularLocation>
    <subcellularLocation>
        <location evidence="3">Nucleus</location>
    </subcellularLocation>
</comment>
<dbReference type="CDD" id="cd09274">
    <property type="entry name" value="RNase_HI_RT_Ty3"/>
    <property type="match status" value="1"/>
</dbReference>
<dbReference type="InterPro" id="IPR001584">
    <property type="entry name" value="Integrase_cat-core"/>
</dbReference>
<keyword evidence="6" id="KW-0963">Cytoplasm</keyword>
<dbReference type="GO" id="GO:0042575">
    <property type="term" value="C:DNA polymerase complex"/>
    <property type="evidence" value="ECO:0007669"/>
    <property type="project" value="UniProtKB-ARBA"/>
</dbReference>
<dbReference type="InterPro" id="IPR041373">
    <property type="entry name" value="RT_RNaseH"/>
</dbReference>
<evidence type="ECO:0000256" key="19">
    <source>
        <dbReference type="ARBA" id="ARBA00022833"/>
    </source>
</evidence>
<keyword evidence="30" id="KW-0511">Multifunctional enzyme</keyword>
<dbReference type="InterPro" id="IPR041588">
    <property type="entry name" value="Integrase_H2C2"/>
</dbReference>
<organism evidence="39 40">
    <name type="scientific">Photinus pyralis</name>
    <name type="common">Common eastern firefly</name>
    <name type="synonym">Lampyris pyralis</name>
    <dbReference type="NCBI Taxonomy" id="7054"/>
    <lineage>
        <taxon>Eukaryota</taxon>
        <taxon>Metazoa</taxon>
        <taxon>Ecdysozoa</taxon>
        <taxon>Arthropoda</taxon>
        <taxon>Hexapoda</taxon>
        <taxon>Insecta</taxon>
        <taxon>Pterygota</taxon>
        <taxon>Neoptera</taxon>
        <taxon>Endopterygota</taxon>
        <taxon>Coleoptera</taxon>
        <taxon>Polyphaga</taxon>
        <taxon>Elateriformia</taxon>
        <taxon>Elateroidea</taxon>
        <taxon>Lampyridae</taxon>
        <taxon>Lampyrinae</taxon>
        <taxon>Photinus</taxon>
    </lineage>
</organism>
<evidence type="ECO:0000256" key="27">
    <source>
        <dbReference type="ARBA" id="ARBA00023125"/>
    </source>
</evidence>
<comment type="subunit">
    <text evidence="35">The protease is a homodimer, whose active site consists of two apposed aspartic acid residues.</text>
</comment>
<evidence type="ECO:0000256" key="35">
    <source>
        <dbReference type="ARBA" id="ARBA00063849"/>
    </source>
</evidence>
<dbReference type="Pfam" id="PF00078">
    <property type="entry name" value="RVT_1"/>
    <property type="match status" value="1"/>
</dbReference>
<evidence type="ECO:0000256" key="24">
    <source>
        <dbReference type="ARBA" id="ARBA00022918"/>
    </source>
</evidence>
<keyword evidence="16" id="KW-0255">Endonuclease</keyword>
<dbReference type="FunFam" id="3.30.70.270:FF:000026">
    <property type="entry name" value="Transposon Ty3-G Gag-Pol polyprotein"/>
    <property type="match status" value="1"/>
</dbReference>
<evidence type="ECO:0000256" key="22">
    <source>
        <dbReference type="ARBA" id="ARBA00022884"/>
    </source>
</evidence>
<keyword evidence="15" id="KW-0688">Ribosomal frameshifting</keyword>
<evidence type="ECO:0000256" key="26">
    <source>
        <dbReference type="ARBA" id="ARBA00023113"/>
    </source>
</evidence>
<accession>A0A5N3ZZL0</accession>
<dbReference type="InterPro" id="IPR050951">
    <property type="entry name" value="Retrovirus_Pol_polyprotein"/>
</dbReference>
<evidence type="ECO:0000256" key="32">
    <source>
        <dbReference type="ARBA" id="ARBA00025615"/>
    </source>
</evidence>
<dbReference type="GO" id="GO:0003887">
    <property type="term" value="F:DNA-directed DNA polymerase activity"/>
    <property type="evidence" value="ECO:0007669"/>
    <property type="project" value="UniProtKB-KW"/>
</dbReference>
<evidence type="ECO:0000256" key="8">
    <source>
        <dbReference type="ARBA" id="ARBA00022670"/>
    </source>
</evidence>
<evidence type="ECO:0000256" key="3">
    <source>
        <dbReference type="ARBA" id="ARBA00004123"/>
    </source>
</evidence>
<dbReference type="EC" id="2.7.7.49" evidence="5"/>
<dbReference type="GO" id="GO:0003723">
    <property type="term" value="F:RNA binding"/>
    <property type="evidence" value="ECO:0007669"/>
    <property type="project" value="UniProtKB-KW"/>
</dbReference>
<evidence type="ECO:0000256" key="20">
    <source>
        <dbReference type="ARBA" id="ARBA00022840"/>
    </source>
</evidence>
<dbReference type="InterPro" id="IPR043502">
    <property type="entry name" value="DNA/RNA_pol_sf"/>
</dbReference>
<evidence type="ECO:0000256" key="4">
    <source>
        <dbReference type="ARBA" id="ARBA00004496"/>
    </source>
</evidence>
<evidence type="ECO:0000256" key="10">
    <source>
        <dbReference type="ARBA" id="ARBA00022695"/>
    </source>
</evidence>
<dbReference type="InterPro" id="IPR043472">
    <property type="entry name" value="Macro_dom-like"/>
</dbReference>
<evidence type="ECO:0000256" key="5">
    <source>
        <dbReference type="ARBA" id="ARBA00012493"/>
    </source>
</evidence>
<keyword evidence="21" id="KW-0460">Magnesium</keyword>
<keyword evidence="19" id="KW-0862">Zinc</keyword>
<dbReference type="InParanoid" id="A0A5N3ZZL0"/>
<comment type="catalytic activity">
    <reaction evidence="1">
        <text>Endonucleolytic cleavage to 5'-phosphomonoester.</text>
        <dbReference type="EC" id="3.1.26.4"/>
    </reaction>
</comment>
<evidence type="ECO:0000256" key="17">
    <source>
        <dbReference type="ARBA" id="ARBA00022771"/>
    </source>
</evidence>
<keyword evidence="25" id="KW-0239">DNA-directed DNA polymerase</keyword>
<keyword evidence="12" id="KW-0479">Metal-binding</keyword>
<keyword evidence="40" id="KW-1185">Reference proteome</keyword>
<comment type="function">
    <text evidence="34">Capsid protein (CA) is the structural component of the virus-like particle (VLP), forming the shell that encapsulates the genomic RNA-nucleocapsid complex.</text>
</comment>
<dbReference type="SUPFAM" id="SSF56672">
    <property type="entry name" value="DNA/RNA polymerases"/>
    <property type="match status" value="1"/>
</dbReference>
<comment type="caution">
    <text evidence="39">The sequence shown here is derived from an EMBL/GenBank/DDBJ whole genome shotgun (WGS) entry which is preliminary data.</text>
</comment>
<evidence type="ECO:0000256" key="7">
    <source>
        <dbReference type="ARBA" id="ARBA00022612"/>
    </source>
</evidence>
<evidence type="ECO:0000256" key="6">
    <source>
        <dbReference type="ARBA" id="ARBA00022490"/>
    </source>
</evidence>
<evidence type="ECO:0000256" key="29">
    <source>
        <dbReference type="ARBA" id="ARBA00023242"/>
    </source>
</evidence>
<evidence type="ECO:0000259" key="37">
    <source>
        <dbReference type="PROSITE" id="PS50878"/>
    </source>
</evidence>
<proteinExistence type="predicted"/>
<evidence type="ECO:0000259" key="38">
    <source>
        <dbReference type="PROSITE" id="PS50994"/>
    </source>
</evidence>
<sequence length="1136" mass="131582">MSNMRSNINLFDIICENKEKEVPVQNFVQIQLNPRQETLVHIKASNNFKNQEAICPEMKILNGVHLCPSIVKVDNENNFITTILNTTDKVINIYSISVFLEPLEKPAEITIYNVTSTGNHNSSRLAIINNLLRTDHLNSEEKDSLFKICKEFNHIFHVDGDKLTYTDSIKHSIPTSSQTPVNTKTYRFPAIHKEEVNKQVNKMLEDNVIEPSYSPWNSPIWVVPKKSDASGTKKWRIVVDYRKLNDITIGDSFPLPNISDILDQLGHSKYYSVIDLKSGFHQIKMDKNDAPKTAFSTPTGHYQFNRMPFGLKTAPATFQRLINNVLIGLNNQKCFVYLDDIVVHGDTLENHNIRLKEVFQRLADHNLKIEPDKCEFLRKEVSYLGHIITDEGVKPDPNKVKAVMNYPILKTHKDIKAFLGLAGYYRRFIPKFSELTQPFTRLLKKNVKFIWTSEQQEAFEKLKLILSSEPILQYPDFSKPFCLTTDASNYAIGAVLSQGQIPNDLPIAYASRTLNHAEGNYSTIEKELLAIVWSIKHFRPYLYGQKFKIITDHRPLTWLFNVKDPGSRLIRWRLLLEEYDYEINYKPGELNKNADALSRNPPPVQHTATINPVQTNINDSSYTEFLNKLKSTVICNDNVKEIHSNLINCRDNIALLISKDLEFTEPLQKDITNKFPSHKNQIEKNLEDSRDVTIIKIPEKNQNLYYIITKEYYFNSITYEEMYNYLIQLKNQLLKDNISSISMSKLSSPFEHLHWNKVRTMMRFIFKNTNLKINIYLNDLTTPENPDIIREILTQYHSNPIGGHSGFHRTYSRIKQLFKWIGMKRDIKNFIKNCESCQKNKLVRKKNKEPMVITTTSTASFERIFLDIVGPLPLTENDNRYILTLQDDLTKYSQAYAIPNHEAHTVATKLVHEFICKYGIPETIVTDQGKEFTSNLLKQVAKLFKIKQINCSSYHPESNGALERSHHTLAEYLKHYIQEKQTDWDNWIDFAMFSYNTTVHTTTKFTPFELLFGIKANLPTSITKNPQFKYTYDDYIDNLTLKLQESQAIARKHILGSKEQNKKYYDQNSSTQKFDIGDKVFLLNEQSKPGRAQKLIPNYSGPYEIVEVNPPVNCTLLVKNKRTKVHNNKLKLANSP</sequence>
<dbReference type="AlphaFoldDB" id="A0A5N3ZZL0"/>
<reference evidence="39 40" key="1">
    <citation type="journal article" date="2018" name="Elife">
        <title>Firefly genomes illuminate parallel origins of bioluminescence in beetles.</title>
        <authorList>
            <person name="Fallon T.R."/>
            <person name="Lower S.E."/>
            <person name="Chang C.H."/>
            <person name="Bessho-Uehara M."/>
            <person name="Martin G.J."/>
            <person name="Bewick A.J."/>
            <person name="Behringer M."/>
            <person name="Debat H.J."/>
            <person name="Wong I."/>
            <person name="Day J.C."/>
            <person name="Suvorov A."/>
            <person name="Silva C.J."/>
            <person name="Stanger-Hall K.F."/>
            <person name="Hall D.W."/>
            <person name="Schmitz R.J."/>
            <person name="Nelson D.R."/>
            <person name="Lewis S.M."/>
            <person name="Shigenobu S."/>
            <person name="Bybee S.M."/>
            <person name="Larracuente A.M."/>
            <person name="Oba Y."/>
            <person name="Weng J.K."/>
        </authorList>
    </citation>
    <scope>NUCLEOTIDE SEQUENCE [LARGE SCALE GENOMIC DNA]</scope>
    <source>
        <strain evidence="39">1611_PpyrPB1</strain>
        <tissue evidence="39">Whole body</tissue>
    </source>
</reference>
<evidence type="ECO:0000313" key="39">
    <source>
        <dbReference type="EMBL" id="KAB0790505.1"/>
    </source>
</evidence>
<dbReference type="GO" id="GO:0075523">
    <property type="term" value="P:viral translational frameshifting"/>
    <property type="evidence" value="ECO:0007669"/>
    <property type="project" value="UniProtKB-KW"/>
</dbReference>
<evidence type="ECO:0000256" key="14">
    <source>
        <dbReference type="ARBA" id="ARBA00022750"/>
    </source>
</evidence>
<dbReference type="GO" id="GO:0003677">
    <property type="term" value="F:DNA binding"/>
    <property type="evidence" value="ECO:0007669"/>
    <property type="project" value="UniProtKB-KW"/>
</dbReference>
<evidence type="ECO:0000256" key="25">
    <source>
        <dbReference type="ARBA" id="ARBA00022932"/>
    </source>
</evidence>
<dbReference type="FunFam" id="3.10.10.10:FF:000007">
    <property type="entry name" value="Retrovirus-related Pol polyprotein from transposon 17.6-like Protein"/>
    <property type="match status" value="1"/>
</dbReference>
<keyword evidence="20" id="KW-0067">ATP-binding</keyword>
<evidence type="ECO:0000256" key="23">
    <source>
        <dbReference type="ARBA" id="ARBA00022908"/>
    </source>
</evidence>
<feature type="domain" description="Reverse transcriptase" evidence="37">
    <location>
        <begin position="204"/>
        <end position="388"/>
    </location>
</feature>
<dbReference type="InterPro" id="IPR043128">
    <property type="entry name" value="Rev_trsase/Diguanyl_cyclase"/>
</dbReference>
<keyword evidence="13" id="KW-0547">Nucleotide-binding</keyword>
<comment type="function">
    <text evidence="2">The aspartyl protease (PR) mediates the proteolytic cleavages of the Gag and Gag-Pol polyproteins after assembly of the VLP.</text>
</comment>
<evidence type="ECO:0000256" key="2">
    <source>
        <dbReference type="ARBA" id="ARBA00002180"/>
    </source>
</evidence>
<dbReference type="Pfam" id="PF17917">
    <property type="entry name" value="RT_RNaseH"/>
    <property type="match status" value="1"/>
</dbReference>
<keyword evidence="14" id="KW-0064">Aspartyl protease</keyword>
<keyword evidence="8" id="KW-0645">Protease</keyword>
<dbReference type="GO" id="GO:0004190">
    <property type="term" value="F:aspartic-type endopeptidase activity"/>
    <property type="evidence" value="ECO:0007669"/>
    <property type="project" value="UniProtKB-KW"/>
</dbReference>
<dbReference type="InterPro" id="IPR012337">
    <property type="entry name" value="RNaseH-like_sf"/>
</dbReference>
<evidence type="ECO:0000256" key="9">
    <source>
        <dbReference type="ARBA" id="ARBA00022679"/>
    </source>
</evidence>
<evidence type="ECO:0000256" key="31">
    <source>
        <dbReference type="ARBA" id="ARBA00025590"/>
    </source>
</evidence>
<dbReference type="EMBL" id="VVIM01001195">
    <property type="protein sequence ID" value="KAB0790505.1"/>
    <property type="molecule type" value="Genomic_DNA"/>
</dbReference>
<evidence type="ECO:0000256" key="34">
    <source>
        <dbReference type="ARBA" id="ARBA00055383"/>
    </source>
</evidence>